<organism evidence="2 3">
    <name type="scientific">Mucor plumbeus</name>
    <dbReference type="NCBI Taxonomy" id="97098"/>
    <lineage>
        <taxon>Eukaryota</taxon>
        <taxon>Fungi</taxon>
        <taxon>Fungi incertae sedis</taxon>
        <taxon>Mucoromycota</taxon>
        <taxon>Mucoromycotina</taxon>
        <taxon>Mucoromycetes</taxon>
        <taxon>Mucorales</taxon>
        <taxon>Mucorineae</taxon>
        <taxon>Mucoraceae</taxon>
        <taxon>Mucor</taxon>
    </lineage>
</organism>
<dbReference type="Proteomes" id="UP000650833">
    <property type="component" value="Unassembled WGS sequence"/>
</dbReference>
<proteinExistence type="predicted"/>
<evidence type="ECO:0000313" key="2">
    <source>
        <dbReference type="EMBL" id="KAG2192813.1"/>
    </source>
</evidence>
<name>A0A8H7QHZ2_9FUNG</name>
<keyword evidence="3" id="KW-1185">Reference proteome</keyword>
<feature type="region of interest" description="Disordered" evidence="1">
    <location>
        <begin position="1"/>
        <end position="35"/>
    </location>
</feature>
<protein>
    <submittedName>
        <fullName evidence="2">Uncharacterized protein</fullName>
    </submittedName>
</protein>
<sequence>MKRKHQSDSTEATSFNQTNSEAPFDERVNINNSSEVKEPIAPIKVDVKDELKEKLKDEFKKKENDELNNKNNDSCSANIAMNNSFNVPTTSNSNKIDINSIPNAPRFNSYNEDQYNRKHYKNDRSHKLKVTKFKNDVIAIAENNTKKTLLLQLDDYIDKHLSNSWCLASIPRREVFSFMFSYGDYFLKTRNFLSNTDEATALSFVGSADAQNFAIQEGVKSSYINCKVNNYSILVKIVQDRTTLMRPALVLCCAYLYKFDIGALPNTLRVKKFKCLS</sequence>
<evidence type="ECO:0000313" key="3">
    <source>
        <dbReference type="Proteomes" id="UP000650833"/>
    </source>
</evidence>
<evidence type="ECO:0000256" key="1">
    <source>
        <dbReference type="SAM" id="MobiDB-lite"/>
    </source>
</evidence>
<reference evidence="2" key="1">
    <citation type="submission" date="2020-12" db="EMBL/GenBank/DDBJ databases">
        <title>Metabolic potential, ecology and presence of endohyphal bacteria is reflected in genomic diversity of Mucoromycotina.</title>
        <authorList>
            <person name="Muszewska A."/>
            <person name="Okrasinska A."/>
            <person name="Steczkiewicz K."/>
            <person name="Drgas O."/>
            <person name="Orlowska M."/>
            <person name="Perlinska-Lenart U."/>
            <person name="Aleksandrzak-Piekarczyk T."/>
            <person name="Szatraj K."/>
            <person name="Zielenkiewicz U."/>
            <person name="Pilsyk S."/>
            <person name="Malc E."/>
            <person name="Mieczkowski P."/>
            <person name="Kruszewska J.S."/>
            <person name="Biernat P."/>
            <person name="Pawlowska J."/>
        </authorList>
    </citation>
    <scope>NUCLEOTIDE SEQUENCE</scope>
    <source>
        <strain evidence="2">CBS 226.32</strain>
    </source>
</reference>
<dbReference type="AlphaFoldDB" id="A0A8H7QHZ2"/>
<gene>
    <name evidence="2" type="ORF">INT46_011569</name>
</gene>
<accession>A0A8H7QHZ2</accession>
<feature type="compositionally biased region" description="Polar residues" evidence="1">
    <location>
        <begin position="9"/>
        <end position="21"/>
    </location>
</feature>
<comment type="caution">
    <text evidence="2">The sequence shown here is derived from an EMBL/GenBank/DDBJ whole genome shotgun (WGS) entry which is preliminary data.</text>
</comment>
<dbReference type="EMBL" id="JAEPRC010000694">
    <property type="protein sequence ID" value="KAG2192813.1"/>
    <property type="molecule type" value="Genomic_DNA"/>
</dbReference>